<proteinExistence type="predicted"/>
<dbReference type="GeneID" id="25417683"/>
<dbReference type="EMBL" id="KL584727">
    <property type="protein sequence ID" value="KEQ68685.1"/>
    <property type="molecule type" value="Genomic_DNA"/>
</dbReference>
<reference evidence="1 2" key="1">
    <citation type="journal article" date="2014" name="BMC Genomics">
        <title>Genome sequencing of four Aureobasidium pullulans varieties: biotechnological potential, stress tolerance, and description of new species.</title>
        <authorList>
            <person name="Gostin Ar C."/>
            <person name="Ohm R.A."/>
            <person name="Kogej T."/>
            <person name="Sonjak S."/>
            <person name="Turk M."/>
            <person name="Zajc J."/>
            <person name="Zalar P."/>
            <person name="Grube M."/>
            <person name="Sun H."/>
            <person name="Han J."/>
            <person name="Sharma A."/>
            <person name="Chiniquy J."/>
            <person name="Ngan C.Y."/>
            <person name="Lipzen A."/>
            <person name="Barry K."/>
            <person name="Grigoriev I.V."/>
            <person name="Gunde-Cimerman N."/>
        </authorList>
    </citation>
    <scope>NUCLEOTIDE SEQUENCE [LARGE SCALE GENOMIC DNA]</scope>
    <source>
        <strain evidence="1 2">CBS 147.97</strain>
    </source>
</reference>
<protein>
    <submittedName>
        <fullName evidence="1">Uncharacterized protein</fullName>
    </submittedName>
</protein>
<sequence>MTPETPCAHAAPLLAASLPTKPALPAISAAIARLCEVLGQFTRDYPNMQIPTLFSQFSLGVAFALLPSVSISSPFFLPSASQNLIMILRLLQRAWKLVPVIKYGALSIKQAASQMCTSIPYEAEAIFASLELEIALDKAKDKMSAAWVVDPSTSDVGYQGGRVDDLIKDLNGLNI</sequence>
<accession>A0A074W6E4</accession>
<evidence type="ECO:0000313" key="2">
    <source>
        <dbReference type="Proteomes" id="UP000027730"/>
    </source>
</evidence>
<dbReference type="AlphaFoldDB" id="A0A074W6E4"/>
<dbReference type="RefSeq" id="XP_013422875.1">
    <property type="nucleotide sequence ID" value="XM_013567421.1"/>
</dbReference>
<gene>
    <name evidence="1" type="ORF">M436DRAFT_86250</name>
</gene>
<dbReference type="HOGENOM" id="CLU_1532218_0_0_1"/>
<name>A0A074W6E4_9PEZI</name>
<keyword evidence="2" id="KW-1185">Reference proteome</keyword>
<organism evidence="1 2">
    <name type="scientific">Aureobasidium namibiae CBS 147.97</name>
    <dbReference type="NCBI Taxonomy" id="1043004"/>
    <lineage>
        <taxon>Eukaryota</taxon>
        <taxon>Fungi</taxon>
        <taxon>Dikarya</taxon>
        <taxon>Ascomycota</taxon>
        <taxon>Pezizomycotina</taxon>
        <taxon>Dothideomycetes</taxon>
        <taxon>Dothideomycetidae</taxon>
        <taxon>Dothideales</taxon>
        <taxon>Saccotheciaceae</taxon>
        <taxon>Aureobasidium</taxon>
    </lineage>
</organism>
<evidence type="ECO:0000313" key="1">
    <source>
        <dbReference type="EMBL" id="KEQ68685.1"/>
    </source>
</evidence>
<dbReference type="Proteomes" id="UP000027730">
    <property type="component" value="Unassembled WGS sequence"/>
</dbReference>